<evidence type="ECO:0000313" key="2">
    <source>
        <dbReference type="EMBL" id="SFG53214.1"/>
    </source>
</evidence>
<keyword evidence="1" id="KW-1133">Transmembrane helix</keyword>
<keyword evidence="3" id="KW-1185">Reference proteome</keyword>
<dbReference type="AlphaFoldDB" id="A0A1I2SK86"/>
<dbReference type="STRING" id="185761.SAMN05660282_01177"/>
<proteinExistence type="predicted"/>
<feature type="transmembrane region" description="Helical" evidence="1">
    <location>
        <begin position="32"/>
        <end position="53"/>
    </location>
</feature>
<feature type="transmembrane region" description="Helical" evidence="1">
    <location>
        <begin position="7"/>
        <end position="26"/>
    </location>
</feature>
<dbReference type="Proteomes" id="UP000199065">
    <property type="component" value="Unassembled WGS sequence"/>
</dbReference>
<sequence length="257" mass="28596">MRFLIRALVALTIIGEITFVVLVSTNPELPRLLGLVALIPLAVAIAIMAFLLISKARASSWAQAVRETSTELGVPRVALRIWGTEIAYMHSLLRRRPKGDDYFGAHSPLTPVVWIFGFLSIVEAVLVHMLVPIVWLRWVILILSVYAMLVFIGFYRSLSTNPHRIRANIVDINSGVRCRIHTTAENIAHAGRCMPGEGGSVALKEDTLRIPVLSQVNTVVEFKEEVRIDDMVLGTPMIKKVEFYVDDRGAFLKQLGA</sequence>
<feature type="transmembrane region" description="Helical" evidence="1">
    <location>
        <begin position="102"/>
        <end position="122"/>
    </location>
</feature>
<feature type="transmembrane region" description="Helical" evidence="1">
    <location>
        <begin position="134"/>
        <end position="155"/>
    </location>
</feature>
<accession>A0A1I2SK86</accession>
<reference evidence="2 3" key="1">
    <citation type="submission" date="2016-10" db="EMBL/GenBank/DDBJ databases">
        <authorList>
            <person name="de Groot N.N."/>
        </authorList>
    </citation>
    <scope>NUCLEOTIDE SEQUENCE [LARGE SCALE GENOMIC DNA]</scope>
    <source>
        <strain>J11</strain>
        <strain evidence="3">PG 39</strain>
    </source>
</reference>
<organism evidence="2 3">
    <name type="scientific">Corynebacterium spheniscorum</name>
    <dbReference type="NCBI Taxonomy" id="185761"/>
    <lineage>
        <taxon>Bacteria</taxon>
        <taxon>Bacillati</taxon>
        <taxon>Actinomycetota</taxon>
        <taxon>Actinomycetes</taxon>
        <taxon>Mycobacteriales</taxon>
        <taxon>Corynebacteriaceae</taxon>
        <taxon>Corynebacterium</taxon>
    </lineage>
</organism>
<protein>
    <submittedName>
        <fullName evidence="2">Uncharacterized protein</fullName>
    </submittedName>
</protein>
<keyword evidence="1" id="KW-0812">Transmembrane</keyword>
<dbReference type="EMBL" id="FOPJ01000005">
    <property type="protein sequence ID" value="SFG53214.1"/>
    <property type="molecule type" value="Genomic_DNA"/>
</dbReference>
<name>A0A1I2SK86_9CORY</name>
<dbReference type="RefSeq" id="WP_092285375.1">
    <property type="nucleotide sequence ID" value="NZ_FOPJ01000005.1"/>
</dbReference>
<evidence type="ECO:0000313" key="3">
    <source>
        <dbReference type="Proteomes" id="UP000199065"/>
    </source>
</evidence>
<gene>
    <name evidence="2" type="ORF">SAMN05660282_01177</name>
</gene>
<keyword evidence="1" id="KW-0472">Membrane</keyword>
<evidence type="ECO:0000256" key="1">
    <source>
        <dbReference type="SAM" id="Phobius"/>
    </source>
</evidence>